<gene>
    <name evidence="1" type="ORF">GF1_07740</name>
</gene>
<dbReference type="KEGG" id="ddu:GF1_07740"/>
<evidence type="ECO:0000313" key="2">
    <source>
        <dbReference type="Proteomes" id="UP001063350"/>
    </source>
</evidence>
<dbReference type="EMBL" id="AP024233">
    <property type="protein sequence ID" value="BCO08398.1"/>
    <property type="molecule type" value="Genomic_DNA"/>
</dbReference>
<dbReference type="PIRSF" id="PIRSF028288">
    <property type="entry name" value="UCP028288"/>
    <property type="match status" value="1"/>
</dbReference>
<name>A0A915XJW0_9BACT</name>
<dbReference type="AlphaFoldDB" id="A0A915XJW0"/>
<reference evidence="1" key="1">
    <citation type="submission" date="2020-12" db="EMBL/GenBank/DDBJ databases">
        <title>Desulfobium dissulfuricans gen. nov., sp. nov., a novel mesophilic, sulfate-reducing bacterium isolated from a deep-sea hydrothermal vent.</title>
        <authorList>
            <person name="Hashimoto Y."/>
            <person name="Tame A."/>
            <person name="Sawayama S."/>
            <person name="Miyazaki J."/>
            <person name="Takai K."/>
            <person name="Nakagawa S."/>
        </authorList>
    </citation>
    <scope>NUCLEOTIDE SEQUENCE</scope>
    <source>
        <strain evidence="1">GF1</strain>
    </source>
</reference>
<organism evidence="1 2">
    <name type="scientific">Desulfolithobacter dissulfuricans</name>
    <dbReference type="NCBI Taxonomy" id="2795293"/>
    <lineage>
        <taxon>Bacteria</taxon>
        <taxon>Pseudomonadati</taxon>
        <taxon>Thermodesulfobacteriota</taxon>
        <taxon>Desulfobulbia</taxon>
        <taxon>Desulfobulbales</taxon>
        <taxon>Desulfobulbaceae</taxon>
        <taxon>Desulfolithobacter</taxon>
    </lineage>
</organism>
<dbReference type="Gene3D" id="3.10.450.50">
    <property type="match status" value="1"/>
</dbReference>
<evidence type="ECO:0000313" key="1">
    <source>
        <dbReference type="EMBL" id="BCO08398.1"/>
    </source>
</evidence>
<accession>A0A915XJW0</accession>
<dbReference type="RefSeq" id="WP_267928299.1">
    <property type="nucleotide sequence ID" value="NZ_AP024233.1"/>
</dbReference>
<proteinExistence type="predicted"/>
<dbReference type="Proteomes" id="UP001063350">
    <property type="component" value="Chromosome"/>
</dbReference>
<keyword evidence="2" id="KW-1185">Reference proteome</keyword>
<dbReference type="InterPro" id="IPR016878">
    <property type="entry name" value="MICAH-like"/>
</dbReference>
<sequence>MVKNMTITTDEIQLAQEKWGAGIVAIGKIFTDGGDYIEAAENHLDTLYAFEDGPVLFKPTKAGVEQFRLTKEGALSYFVGGNDKYQEDNGFALHPWIKVRFDNKGIYIHDGYAVAMENYYFTETSGNEVKVEYTFGYFKDQNGNLKINLHHSSIPFSAG</sequence>
<protein>
    <submittedName>
        <fullName evidence="1">Phosphoribosyl-AMP cyclohydrolase</fullName>
    </submittedName>
</protein>